<proteinExistence type="predicted"/>
<reference evidence="2 3" key="1">
    <citation type="submission" date="2018-08" db="EMBL/GenBank/DDBJ databases">
        <title>Genomic Encyclopedia of Type Strains, Phase IV (KMG-IV): sequencing the most valuable type-strain genomes for metagenomic binning, comparative biology and taxonomic classification.</title>
        <authorList>
            <person name="Goeker M."/>
        </authorList>
    </citation>
    <scope>NUCLEOTIDE SEQUENCE [LARGE SCALE GENOMIC DNA]</scope>
    <source>
        <strain evidence="2 3">BW863</strain>
    </source>
</reference>
<dbReference type="RefSeq" id="WP_115837030.1">
    <property type="nucleotide sequence ID" value="NZ_CP025086.1"/>
</dbReference>
<accession>A0A3D9YVF1</accession>
<dbReference type="Pfam" id="PF00106">
    <property type="entry name" value="adh_short"/>
    <property type="match status" value="1"/>
</dbReference>
<dbReference type="PRINTS" id="PR00081">
    <property type="entry name" value="GDHRDH"/>
</dbReference>
<dbReference type="PANTHER" id="PTHR43157:SF31">
    <property type="entry name" value="PHOSPHATIDYLINOSITOL-GLYCAN BIOSYNTHESIS CLASS F PROTEIN"/>
    <property type="match status" value="1"/>
</dbReference>
<sequence length="290" mass="30768">MQGKTVVITGATSGIGEIAAIDLAAKGARIVFVARDRKRGEATLAKLNAKAPGLSHKVHYADLSLLAEQKRVAAEIAAAEPRVDVLINNAGAAFAQRQLTADGFELTFALNHLSYFVITAGLRERLLGSTPARIVSTSSDAHRGMKVDLDDLQTAKSYTSIKAYGRSKLENILFTRELARRLRGTGVTANCLHPGVVATRFGHSSGGVIQPLLKAVQIFAISPEKGAETIVYLASSPEVANVSGEYFYKNKIAKTSPTASDTALAAGLWKKTVELTGVDWPEPAALRAAS</sequence>
<dbReference type="CDD" id="cd05327">
    <property type="entry name" value="retinol-DH_like_SDR_c_like"/>
    <property type="match status" value="1"/>
</dbReference>
<dbReference type="PANTHER" id="PTHR43157">
    <property type="entry name" value="PHOSPHATIDYLINOSITOL-GLYCAN BIOSYNTHESIS CLASS F PROTEIN-RELATED"/>
    <property type="match status" value="1"/>
</dbReference>
<dbReference type="InterPro" id="IPR036291">
    <property type="entry name" value="NAD(P)-bd_dom_sf"/>
</dbReference>
<dbReference type="SUPFAM" id="SSF51735">
    <property type="entry name" value="NAD(P)-binding Rossmann-fold domains"/>
    <property type="match status" value="1"/>
</dbReference>
<dbReference type="OrthoDB" id="109589at2"/>
<dbReference type="Proteomes" id="UP000256900">
    <property type="component" value="Unassembled WGS sequence"/>
</dbReference>
<comment type="caution">
    <text evidence="2">The sequence shown here is derived from an EMBL/GenBank/DDBJ whole genome shotgun (WGS) entry which is preliminary data.</text>
</comment>
<organism evidence="2 3">
    <name type="scientific">Methylovirgula ligni</name>
    <dbReference type="NCBI Taxonomy" id="569860"/>
    <lineage>
        <taxon>Bacteria</taxon>
        <taxon>Pseudomonadati</taxon>
        <taxon>Pseudomonadota</taxon>
        <taxon>Alphaproteobacteria</taxon>
        <taxon>Hyphomicrobiales</taxon>
        <taxon>Beijerinckiaceae</taxon>
        <taxon>Methylovirgula</taxon>
    </lineage>
</organism>
<dbReference type="EMBL" id="QUMO01000003">
    <property type="protein sequence ID" value="REF86505.1"/>
    <property type="molecule type" value="Genomic_DNA"/>
</dbReference>
<evidence type="ECO:0000313" key="3">
    <source>
        <dbReference type="Proteomes" id="UP000256900"/>
    </source>
</evidence>
<protein>
    <submittedName>
        <fullName evidence="2">NAD(P)-dependent dehydrogenase (Short-subunit alcohol dehydrogenase family)</fullName>
    </submittedName>
</protein>
<dbReference type="AlphaFoldDB" id="A0A3D9YVF1"/>
<dbReference type="Gene3D" id="3.40.50.720">
    <property type="entry name" value="NAD(P)-binding Rossmann-like Domain"/>
    <property type="match status" value="1"/>
</dbReference>
<keyword evidence="1" id="KW-0560">Oxidoreductase</keyword>
<dbReference type="InterPro" id="IPR002347">
    <property type="entry name" value="SDR_fam"/>
</dbReference>
<name>A0A3D9YVF1_9HYPH</name>
<evidence type="ECO:0000313" key="2">
    <source>
        <dbReference type="EMBL" id="REF86505.1"/>
    </source>
</evidence>
<keyword evidence="3" id="KW-1185">Reference proteome</keyword>
<gene>
    <name evidence="2" type="ORF">DES32_2559</name>
</gene>
<dbReference type="GO" id="GO:0016491">
    <property type="term" value="F:oxidoreductase activity"/>
    <property type="evidence" value="ECO:0007669"/>
    <property type="project" value="UniProtKB-KW"/>
</dbReference>
<evidence type="ECO:0000256" key="1">
    <source>
        <dbReference type="ARBA" id="ARBA00023002"/>
    </source>
</evidence>